<name>A0A650EL21_9HELI</name>
<accession>A0A650EL21</accession>
<gene>
    <name evidence="7" type="ORF">Helico6505_1450</name>
</gene>
<dbReference type="InterPro" id="IPR027094">
    <property type="entry name" value="Mitofusin_fam"/>
</dbReference>
<sequence length="635" mass="73007">MYQDNNLLECFIQECLTIKDQKLFSDNPLYALIAKARYALAQSLGEENDTLEKLSQSINEPMKIAIIGQFSSGKSTFLNALLGEEILPSGITPVTAKVCQISYGEEKALEIHYKNGRSIFKHISFLNEVSDLENAKISHYQLFLPLELLKTISFLDTPGFNSQNQSDTDTTNAVLEEVDGIIWLTLIDNVGKNSEKMILQEHIKRYASKSLCVLNQKDRLKHQSEIDTSLDYAKKAFAGLFEDVIAISAKNALKAKQAESPLSQTLQEDSNIQAVMDFLHTHIYPLAQEAKTYRICTQLRFLLLSHARKIQRSYFSLKNLCAILRAHNDEIYHLGEQSVFFQHFPTLFTTLESHLDSLTQHIYNALERREETFEREDKKFGIKSKNTYTKAVTFLPKDRVISELNNTDSPLYKEFIKLGFEITQTGEEFEDFIHSQTSQLQNKLTLWLQDYHRIDTPNAPLLQSLIQDDLNPARLVQMGFLSQILNDYEALNAHHCAKLDAQLALLRNLITLQYTNATTICALQIHTDIQEALNKHRKSPDTLPLFNPTLENIRDGLNLGFHFSFLQERLSLTSPLHKKSLWEFSQEMKTLCEEKCQMINQWRDSKKHKCRILNDCAKEIKMFWKDSSKTKKSAH</sequence>
<evidence type="ECO:0000256" key="5">
    <source>
        <dbReference type="ARBA" id="ARBA00023136"/>
    </source>
</evidence>
<dbReference type="GO" id="GO:0005525">
    <property type="term" value="F:GTP binding"/>
    <property type="evidence" value="ECO:0007669"/>
    <property type="project" value="UniProtKB-KW"/>
</dbReference>
<keyword evidence="2" id="KW-0547">Nucleotide-binding</keyword>
<evidence type="ECO:0000313" key="7">
    <source>
        <dbReference type="EMBL" id="QGT50313.1"/>
    </source>
</evidence>
<feature type="domain" description="Dynamin N-terminal" evidence="6">
    <location>
        <begin position="64"/>
        <end position="216"/>
    </location>
</feature>
<dbReference type="PANTHER" id="PTHR10465:SF0">
    <property type="entry name" value="SARCALUMENIN"/>
    <property type="match status" value="1"/>
</dbReference>
<keyword evidence="5" id="KW-0472">Membrane</keyword>
<keyword evidence="3" id="KW-0378">Hydrolase</keyword>
<proteinExistence type="predicted"/>
<keyword evidence="4" id="KW-0342">GTP-binding</keyword>
<dbReference type="InterPro" id="IPR027417">
    <property type="entry name" value="P-loop_NTPase"/>
</dbReference>
<dbReference type="GO" id="GO:0016020">
    <property type="term" value="C:membrane"/>
    <property type="evidence" value="ECO:0007669"/>
    <property type="project" value="UniProtKB-SubCell"/>
</dbReference>
<evidence type="ECO:0000259" key="6">
    <source>
        <dbReference type="Pfam" id="PF00350"/>
    </source>
</evidence>
<evidence type="ECO:0000256" key="1">
    <source>
        <dbReference type="ARBA" id="ARBA00004370"/>
    </source>
</evidence>
<dbReference type="Pfam" id="PF00350">
    <property type="entry name" value="Dynamin_N"/>
    <property type="match status" value="1"/>
</dbReference>
<evidence type="ECO:0000256" key="4">
    <source>
        <dbReference type="ARBA" id="ARBA00023134"/>
    </source>
</evidence>
<dbReference type="GO" id="GO:0003924">
    <property type="term" value="F:GTPase activity"/>
    <property type="evidence" value="ECO:0007669"/>
    <property type="project" value="InterPro"/>
</dbReference>
<dbReference type="NCBIfam" id="TIGR00231">
    <property type="entry name" value="small_GTP"/>
    <property type="match status" value="1"/>
</dbReference>
<keyword evidence="7" id="KW-0067">ATP-binding</keyword>
<protein>
    <submittedName>
        <fullName evidence="7">ATP-binding protein</fullName>
    </submittedName>
</protein>
<comment type="subcellular location">
    <subcellularLocation>
        <location evidence="1">Membrane</location>
    </subcellularLocation>
</comment>
<dbReference type="Gene3D" id="3.40.50.300">
    <property type="entry name" value="P-loop containing nucleotide triphosphate hydrolases"/>
    <property type="match status" value="1"/>
</dbReference>
<dbReference type="CDD" id="cd09912">
    <property type="entry name" value="DLP_2"/>
    <property type="match status" value="1"/>
</dbReference>
<dbReference type="InterPro" id="IPR045063">
    <property type="entry name" value="Dynamin_N"/>
</dbReference>
<dbReference type="SUPFAM" id="SSF52540">
    <property type="entry name" value="P-loop containing nucleoside triphosphate hydrolases"/>
    <property type="match status" value="1"/>
</dbReference>
<dbReference type="GO" id="GO:0005524">
    <property type="term" value="F:ATP binding"/>
    <property type="evidence" value="ECO:0007669"/>
    <property type="project" value="UniProtKB-KW"/>
</dbReference>
<organism evidence="7">
    <name type="scientific">uncultured Helicobacter sp</name>
    <dbReference type="NCBI Taxonomy" id="175537"/>
    <lineage>
        <taxon>Bacteria</taxon>
        <taxon>Pseudomonadati</taxon>
        <taxon>Campylobacterota</taxon>
        <taxon>Epsilonproteobacteria</taxon>
        <taxon>Campylobacterales</taxon>
        <taxon>Helicobacteraceae</taxon>
        <taxon>Helicobacter</taxon>
        <taxon>environmental samples</taxon>
    </lineage>
</organism>
<dbReference type="InterPro" id="IPR005225">
    <property type="entry name" value="Small_GTP-bd"/>
</dbReference>
<dbReference type="EMBL" id="MN577568">
    <property type="protein sequence ID" value="QGT50313.1"/>
    <property type="molecule type" value="Genomic_DNA"/>
</dbReference>
<evidence type="ECO:0000256" key="2">
    <source>
        <dbReference type="ARBA" id="ARBA00022741"/>
    </source>
</evidence>
<evidence type="ECO:0000256" key="3">
    <source>
        <dbReference type="ARBA" id="ARBA00022801"/>
    </source>
</evidence>
<dbReference type="PANTHER" id="PTHR10465">
    <property type="entry name" value="TRANSMEMBRANE GTPASE FZO1"/>
    <property type="match status" value="1"/>
</dbReference>
<reference evidence="7" key="1">
    <citation type="journal article" date="2020" name="J. ISSAAS">
        <title>Lactobacilli and other gastrointestinal microbiota of Peromyscus leucopus, reservoir host for agents of Lyme disease and other zoonoses in North America.</title>
        <authorList>
            <person name="Milovic A."/>
            <person name="Bassam K."/>
            <person name="Shao H."/>
            <person name="Chatzistamou I."/>
            <person name="Tufts D.M."/>
            <person name="Diuk-Wasser M."/>
            <person name="Barbour A.G."/>
        </authorList>
    </citation>
    <scope>NUCLEOTIDE SEQUENCE</scope>
    <source>
        <strain evidence="7">LL4</strain>
    </source>
</reference>
<dbReference type="AlphaFoldDB" id="A0A650EL21"/>